<dbReference type="PhylomeDB" id="A0A0G4H5N5"/>
<feature type="transmembrane region" description="Helical" evidence="1">
    <location>
        <begin position="20"/>
        <end position="41"/>
    </location>
</feature>
<dbReference type="EMBL" id="CDMY01001028">
    <property type="protein sequence ID" value="CEM39142.1"/>
    <property type="molecule type" value="Genomic_DNA"/>
</dbReference>
<keyword evidence="1" id="KW-1133">Transmembrane helix</keyword>
<name>A0A0G4H5N5_VITBC</name>
<proteinExistence type="predicted"/>
<keyword evidence="3" id="KW-1185">Reference proteome</keyword>
<gene>
    <name evidence="2" type="ORF">Vbra_6590</name>
</gene>
<dbReference type="VEuPathDB" id="CryptoDB:Vbra_6590"/>
<dbReference type="AlphaFoldDB" id="A0A0G4H5N5"/>
<dbReference type="InParanoid" id="A0A0G4H5N5"/>
<organism evidence="2 3">
    <name type="scientific">Vitrella brassicaformis (strain CCMP3155)</name>
    <dbReference type="NCBI Taxonomy" id="1169540"/>
    <lineage>
        <taxon>Eukaryota</taxon>
        <taxon>Sar</taxon>
        <taxon>Alveolata</taxon>
        <taxon>Colpodellida</taxon>
        <taxon>Vitrellaceae</taxon>
        <taxon>Vitrella</taxon>
    </lineage>
</organism>
<reference evidence="2 3" key="1">
    <citation type="submission" date="2014-11" db="EMBL/GenBank/DDBJ databases">
        <authorList>
            <person name="Zhu J."/>
            <person name="Qi W."/>
            <person name="Song R."/>
        </authorList>
    </citation>
    <scope>NUCLEOTIDE SEQUENCE [LARGE SCALE GENOMIC DNA]</scope>
</reference>
<evidence type="ECO:0000256" key="1">
    <source>
        <dbReference type="SAM" id="Phobius"/>
    </source>
</evidence>
<feature type="transmembrane region" description="Helical" evidence="1">
    <location>
        <begin position="62"/>
        <end position="85"/>
    </location>
</feature>
<keyword evidence="1" id="KW-0472">Membrane</keyword>
<evidence type="ECO:0000313" key="3">
    <source>
        <dbReference type="Proteomes" id="UP000041254"/>
    </source>
</evidence>
<accession>A0A0G4H5N5</accession>
<sequence>MLTLEQILQPCYASLCERLASLAVLIVIEAIFEWLLFIYAVRVANLPLLRMESEPGVRVLRVVTLLCSGILVFNTIAPFVFLFSLRALDERYQSVDEKETCRHYAFVFRT</sequence>
<keyword evidence="1" id="KW-0812">Transmembrane</keyword>
<evidence type="ECO:0000313" key="2">
    <source>
        <dbReference type="EMBL" id="CEM39142.1"/>
    </source>
</evidence>
<protein>
    <submittedName>
        <fullName evidence="2">Uncharacterized protein</fullName>
    </submittedName>
</protein>
<dbReference type="Proteomes" id="UP000041254">
    <property type="component" value="Unassembled WGS sequence"/>
</dbReference>